<dbReference type="RefSeq" id="XP_066801882.1">
    <property type="nucleotide sequence ID" value="XM_066947468.1"/>
</dbReference>
<feature type="compositionally biased region" description="Polar residues" evidence="1">
    <location>
        <begin position="152"/>
        <end position="175"/>
    </location>
</feature>
<feature type="compositionally biased region" description="Basic and acidic residues" evidence="1">
    <location>
        <begin position="254"/>
        <end position="263"/>
    </location>
</feature>
<protein>
    <submittedName>
        <fullName evidence="2">Uncharacterized protein</fullName>
    </submittedName>
</protein>
<dbReference type="GeneID" id="92181627"/>
<feature type="compositionally biased region" description="Acidic residues" evidence="1">
    <location>
        <begin position="414"/>
        <end position="424"/>
    </location>
</feature>
<comment type="caution">
    <text evidence="2">The sequence shown here is derived from an EMBL/GenBank/DDBJ whole genome shotgun (WGS) entry which is preliminary data.</text>
</comment>
<feature type="compositionally biased region" description="Polar residues" evidence="1">
    <location>
        <begin position="46"/>
        <end position="77"/>
    </location>
</feature>
<proteinExistence type="predicted"/>
<keyword evidence="3" id="KW-1185">Reference proteome</keyword>
<feature type="compositionally biased region" description="Low complexity" evidence="1">
    <location>
        <begin position="553"/>
        <end position="564"/>
    </location>
</feature>
<evidence type="ECO:0000256" key="1">
    <source>
        <dbReference type="SAM" id="MobiDB-lite"/>
    </source>
</evidence>
<dbReference type="Proteomes" id="UP001388673">
    <property type="component" value="Unassembled WGS sequence"/>
</dbReference>
<feature type="region of interest" description="Disordered" evidence="1">
    <location>
        <begin position="618"/>
        <end position="667"/>
    </location>
</feature>
<feature type="region of interest" description="Disordered" evidence="1">
    <location>
        <begin position="38"/>
        <end position="135"/>
    </location>
</feature>
<feature type="compositionally biased region" description="Basic and acidic residues" evidence="1">
    <location>
        <begin position="349"/>
        <end position="358"/>
    </location>
</feature>
<feature type="compositionally biased region" description="Basic residues" evidence="1">
    <location>
        <begin position="479"/>
        <end position="493"/>
    </location>
</feature>
<feature type="region of interest" description="Disordered" evidence="1">
    <location>
        <begin position="509"/>
        <end position="593"/>
    </location>
</feature>
<feature type="region of interest" description="Disordered" evidence="1">
    <location>
        <begin position="148"/>
        <end position="495"/>
    </location>
</feature>
<feature type="compositionally biased region" description="Basic and acidic residues" evidence="1">
    <location>
        <begin position="328"/>
        <end position="337"/>
    </location>
</feature>
<dbReference type="AlphaFoldDB" id="A0AAW0YPD1"/>
<feature type="compositionally biased region" description="Acidic residues" evidence="1">
    <location>
        <begin position="244"/>
        <end position="253"/>
    </location>
</feature>
<name>A0AAW0YPD1_9TREE</name>
<feature type="compositionally biased region" description="Low complexity" evidence="1">
    <location>
        <begin position="311"/>
        <end position="322"/>
    </location>
</feature>
<feature type="compositionally biased region" description="Basic and acidic residues" evidence="1">
    <location>
        <begin position="365"/>
        <end position="385"/>
    </location>
</feature>
<feature type="compositionally biased region" description="Acidic residues" evidence="1">
    <location>
        <begin position="644"/>
        <end position="658"/>
    </location>
</feature>
<evidence type="ECO:0000313" key="3">
    <source>
        <dbReference type="Proteomes" id="UP001388673"/>
    </source>
</evidence>
<feature type="compositionally biased region" description="Polar residues" evidence="1">
    <location>
        <begin position="194"/>
        <end position="222"/>
    </location>
</feature>
<gene>
    <name evidence="2" type="ORF">IAR55_004369</name>
</gene>
<feature type="compositionally biased region" description="Low complexity" evidence="1">
    <location>
        <begin position="89"/>
        <end position="135"/>
    </location>
</feature>
<evidence type="ECO:0000313" key="2">
    <source>
        <dbReference type="EMBL" id="KAK8850451.1"/>
    </source>
</evidence>
<reference evidence="2 3" key="1">
    <citation type="journal article" date="2024" name="bioRxiv">
        <title>Comparative genomics of Cryptococcus and Kwoniella reveals pathogenesis evolution and contrasting karyotype dynamics via intercentromeric recombination or chromosome fusion.</title>
        <authorList>
            <person name="Coelho M.A."/>
            <person name="David-Palma M."/>
            <person name="Shea T."/>
            <person name="Bowers K."/>
            <person name="McGinley-Smith S."/>
            <person name="Mohammad A.W."/>
            <person name="Gnirke A."/>
            <person name="Yurkov A.M."/>
            <person name="Nowrousian M."/>
            <person name="Sun S."/>
            <person name="Cuomo C.A."/>
            <person name="Heitman J."/>
        </authorList>
    </citation>
    <scope>NUCLEOTIDE SEQUENCE [LARGE SCALE GENOMIC DNA]</scope>
    <source>
        <strain evidence="2 3">CBS 13917</strain>
    </source>
</reference>
<sequence length="681" mass="73454">MELRPYQPIFMATPQQGVRSDMMMAHHLGAAVGTVRPEDIMRPPTINGSGTGTESVHISSSASGKGPSYTTDINSFPPTALPHPSVVIPPTNTSSNSASHTPSSSNLPPSSFSHRKQPTSSDPVPSPAAVSSPIPSADVLRLRTIGPGNERSFVSSTEVSSNRPLFSPTERSMSVSGAPHTSEPRVQAPVRTYGKQSSSRGTPSPQKQPTRTPIVLSSSPVSETPVRSPARGSPSKKRRPVNISDDEEEEEEQVEARTPKSRVEVVLPVSNPFSERRSSAERALTTKSKVPPQGDRHASPDPLDSITSQNPSPAKLAPASSATTGRGESIKGDEPSSSKRGSSRIANNKAKEAAEKEERRRKRREEKEKARLAEEKKRIAEEKKAQRTSRGHATNAPSRRRGRESSPQPVPDPPVEEDMVEESIMEISPPLPKATDSNRKKRKSDVAKLGQIDDGDEDGEFDPQQAESEVIAKGTGQGKNKKVKKSPAKRAKKGAIEVVEAVEQAVQDEAPIGEENQEVVVQDIEVEEAPVKSLSPPPAPAKTESPKRPPLRPTSSNTSTPNSSVCRVSPGPTKLDGTYSTPSGIKWKAPRNDLTTVLAKFGGTKRTGMSKRLRIAPLHQKIGTPVKALPPAPKKPEKKKKGDESDEEDEEEEEESDGEGGVRQKVKVKKGKGLEWFMVED</sequence>
<organism evidence="2 3">
    <name type="scientific">Kwoniella newhampshirensis</name>
    <dbReference type="NCBI Taxonomy" id="1651941"/>
    <lineage>
        <taxon>Eukaryota</taxon>
        <taxon>Fungi</taxon>
        <taxon>Dikarya</taxon>
        <taxon>Basidiomycota</taxon>
        <taxon>Agaricomycotina</taxon>
        <taxon>Tremellomycetes</taxon>
        <taxon>Tremellales</taxon>
        <taxon>Cryptococcaceae</taxon>
        <taxon>Kwoniella</taxon>
    </lineage>
</organism>
<accession>A0AAW0YPD1</accession>
<dbReference type="EMBL" id="JBCAWK010000008">
    <property type="protein sequence ID" value="KAK8850451.1"/>
    <property type="molecule type" value="Genomic_DNA"/>
</dbReference>
<dbReference type="KEGG" id="kne:92181627"/>